<evidence type="ECO:0000313" key="1">
    <source>
        <dbReference type="EMBL" id="RKP22314.1"/>
    </source>
</evidence>
<gene>
    <name evidence="1" type="ORF">SYNPS1DRAFT_25995</name>
</gene>
<evidence type="ECO:0000313" key="2">
    <source>
        <dbReference type="Proteomes" id="UP000278143"/>
    </source>
</evidence>
<protein>
    <submittedName>
        <fullName evidence="1">Uncharacterized protein</fullName>
    </submittedName>
</protein>
<sequence length="81" mass="8723">MTIYKRFKSMADNEIDALATLPTGQLAVVTYCFTVGLVATTSCYPFLYQMVGSFYPEPATRNTGMLVGVFISILNGGNALG</sequence>
<feature type="non-terminal residue" evidence="1">
    <location>
        <position position="81"/>
    </location>
</feature>
<keyword evidence="2" id="KW-1185">Reference proteome</keyword>
<name>A0A4P9YRF6_9FUNG</name>
<dbReference type="AlphaFoldDB" id="A0A4P9YRF6"/>
<accession>A0A4P9YRF6</accession>
<organism evidence="1 2">
    <name type="scientific">Syncephalis pseudoplumigaleata</name>
    <dbReference type="NCBI Taxonomy" id="1712513"/>
    <lineage>
        <taxon>Eukaryota</taxon>
        <taxon>Fungi</taxon>
        <taxon>Fungi incertae sedis</taxon>
        <taxon>Zoopagomycota</taxon>
        <taxon>Zoopagomycotina</taxon>
        <taxon>Zoopagomycetes</taxon>
        <taxon>Zoopagales</taxon>
        <taxon>Piptocephalidaceae</taxon>
        <taxon>Syncephalis</taxon>
    </lineage>
</organism>
<proteinExistence type="predicted"/>
<reference evidence="2" key="1">
    <citation type="journal article" date="2018" name="Nat. Microbiol.">
        <title>Leveraging single-cell genomics to expand the fungal tree of life.</title>
        <authorList>
            <person name="Ahrendt S.R."/>
            <person name="Quandt C.A."/>
            <person name="Ciobanu D."/>
            <person name="Clum A."/>
            <person name="Salamov A."/>
            <person name="Andreopoulos B."/>
            <person name="Cheng J.F."/>
            <person name="Woyke T."/>
            <person name="Pelin A."/>
            <person name="Henrissat B."/>
            <person name="Reynolds N.K."/>
            <person name="Benny G.L."/>
            <person name="Smith M.E."/>
            <person name="James T.Y."/>
            <person name="Grigoriev I.V."/>
        </authorList>
    </citation>
    <scope>NUCLEOTIDE SEQUENCE [LARGE SCALE GENOMIC DNA]</scope>
    <source>
        <strain evidence="2">Benny S71-1</strain>
    </source>
</reference>
<dbReference type="Proteomes" id="UP000278143">
    <property type="component" value="Unassembled WGS sequence"/>
</dbReference>
<dbReference type="EMBL" id="KZ992269">
    <property type="protein sequence ID" value="RKP22314.1"/>
    <property type="molecule type" value="Genomic_DNA"/>
</dbReference>